<evidence type="ECO:0000313" key="11">
    <source>
        <dbReference type="Proteomes" id="UP000483035"/>
    </source>
</evidence>
<evidence type="ECO:0000256" key="5">
    <source>
        <dbReference type="ARBA" id="ARBA00022825"/>
    </source>
</evidence>
<evidence type="ECO:0000256" key="7">
    <source>
        <dbReference type="SAM" id="MobiDB-lite"/>
    </source>
</evidence>
<comment type="similarity">
    <text evidence="1">Belongs to the peptidase S66 family.</text>
</comment>
<dbReference type="InterPro" id="IPR040449">
    <property type="entry name" value="Peptidase_S66_N"/>
</dbReference>
<proteinExistence type="inferred from homology"/>
<dbReference type="PANTHER" id="PTHR30237:SF2">
    <property type="entry name" value="MUREIN TETRAPEPTIDE CARBOXYPEPTIDASE"/>
    <property type="match status" value="1"/>
</dbReference>
<organism evidence="10 11">
    <name type="scientific">Rhizobium lusitanum</name>
    <dbReference type="NCBI Taxonomy" id="293958"/>
    <lineage>
        <taxon>Bacteria</taxon>
        <taxon>Pseudomonadati</taxon>
        <taxon>Pseudomonadota</taxon>
        <taxon>Alphaproteobacteria</taxon>
        <taxon>Hyphomicrobiales</taxon>
        <taxon>Rhizobiaceae</taxon>
        <taxon>Rhizobium/Agrobacterium group</taxon>
        <taxon>Rhizobium</taxon>
    </lineage>
</organism>
<evidence type="ECO:0000256" key="2">
    <source>
        <dbReference type="ARBA" id="ARBA00022645"/>
    </source>
</evidence>
<feature type="active site" description="Charge relay system" evidence="6">
    <location>
        <position position="285"/>
    </location>
</feature>
<evidence type="ECO:0000256" key="4">
    <source>
        <dbReference type="ARBA" id="ARBA00022801"/>
    </source>
</evidence>
<dbReference type="GO" id="GO:0008236">
    <property type="term" value="F:serine-type peptidase activity"/>
    <property type="evidence" value="ECO:0007669"/>
    <property type="project" value="UniProtKB-KW"/>
</dbReference>
<dbReference type="Gene3D" id="3.40.50.10740">
    <property type="entry name" value="Class I glutamine amidotransferase-like"/>
    <property type="match status" value="1"/>
</dbReference>
<dbReference type="SUPFAM" id="SSF141986">
    <property type="entry name" value="LD-carboxypeptidase A C-terminal domain-like"/>
    <property type="match status" value="1"/>
</dbReference>
<evidence type="ECO:0000259" key="8">
    <source>
        <dbReference type="Pfam" id="PF02016"/>
    </source>
</evidence>
<evidence type="ECO:0000313" key="10">
    <source>
        <dbReference type="EMBL" id="NEI71523.1"/>
    </source>
</evidence>
<dbReference type="Pfam" id="PF17676">
    <property type="entry name" value="Peptidase_S66C"/>
    <property type="match status" value="1"/>
</dbReference>
<comment type="caution">
    <text evidence="10">The sequence shown here is derived from an EMBL/GenBank/DDBJ whole genome shotgun (WGS) entry which is preliminary data.</text>
</comment>
<dbReference type="InterPro" id="IPR003507">
    <property type="entry name" value="S66_fam"/>
</dbReference>
<feature type="region of interest" description="Disordered" evidence="7">
    <location>
        <begin position="1"/>
        <end position="31"/>
    </location>
</feature>
<dbReference type="GO" id="GO:0004180">
    <property type="term" value="F:carboxypeptidase activity"/>
    <property type="evidence" value="ECO:0007669"/>
    <property type="project" value="UniProtKB-KW"/>
</dbReference>
<keyword evidence="2 10" id="KW-0121">Carboxypeptidase</keyword>
<feature type="domain" description="LD-carboxypeptidase C-terminal" evidence="9">
    <location>
        <begin position="188"/>
        <end position="300"/>
    </location>
</feature>
<dbReference type="InterPro" id="IPR027478">
    <property type="entry name" value="LdcA_N"/>
</dbReference>
<dbReference type="RefSeq" id="WP_163987981.1">
    <property type="nucleotide sequence ID" value="NZ_WUEY01000007.1"/>
</dbReference>
<feature type="active site" description="Charge relay system" evidence="6">
    <location>
        <position position="218"/>
    </location>
</feature>
<dbReference type="SUPFAM" id="SSF52317">
    <property type="entry name" value="Class I glutamine amidotransferase-like"/>
    <property type="match status" value="1"/>
</dbReference>
<dbReference type="InterPro" id="IPR040921">
    <property type="entry name" value="Peptidase_S66C"/>
</dbReference>
<evidence type="ECO:0000256" key="3">
    <source>
        <dbReference type="ARBA" id="ARBA00022670"/>
    </source>
</evidence>
<dbReference type="GO" id="GO:0006508">
    <property type="term" value="P:proteolysis"/>
    <property type="evidence" value="ECO:0007669"/>
    <property type="project" value="UniProtKB-KW"/>
</dbReference>
<feature type="domain" description="LD-carboxypeptidase N-terminal" evidence="8">
    <location>
        <begin position="23"/>
        <end position="139"/>
    </location>
</feature>
<dbReference type="AlphaFoldDB" id="A0A6L9U6L4"/>
<dbReference type="InterPro" id="IPR029062">
    <property type="entry name" value="Class_I_gatase-like"/>
</dbReference>
<protein>
    <submittedName>
        <fullName evidence="10">LD-carboxypeptidase</fullName>
    </submittedName>
</protein>
<keyword evidence="4" id="KW-0378">Hydrolase</keyword>
<keyword evidence="3" id="KW-0645">Protease</keyword>
<feature type="active site" description="Nucleophile" evidence="6">
    <location>
        <position position="119"/>
    </location>
</feature>
<gene>
    <name evidence="10" type="ORF">GR212_18235</name>
</gene>
<accession>A0A6L9U6L4</accession>
<dbReference type="Gene3D" id="3.50.30.60">
    <property type="entry name" value="LD-carboxypeptidase A C-terminal domain-like"/>
    <property type="match status" value="1"/>
</dbReference>
<dbReference type="PIRSF" id="PIRSF028757">
    <property type="entry name" value="LD-carboxypeptidase"/>
    <property type="match status" value="1"/>
</dbReference>
<dbReference type="PANTHER" id="PTHR30237">
    <property type="entry name" value="MURAMOYLTETRAPEPTIDE CARBOXYPEPTIDASE"/>
    <property type="match status" value="1"/>
</dbReference>
<sequence length="314" mass="34032">MESRAHPKADLLIPPPLRPGDKVRFVSPASPPEKDRVLRNAEILRGWGLRVDFGEHAFCKHDYLAGTDEQRLADLNAALRDPDVRAIFTTRGGKGSYRIADRLDFSAARGDPKFVIGFSDITALHLSLLKNCRQAGIHGAFSIGPNEEEVSPYTRDSLRRALMTTEDVVIHSRLEEPTSRLTTAGTARGPLIGGNLDMVATSAGWALPDLHGAILLLEAIGLYRGQVDRQMTMLRKAGHLDGLAGVAIGQFTDFEFDRRYSVIDILREHLAELGVPILGGLPLGHGNSPASILLGAVAELDAEAGTLAIRRGRS</sequence>
<reference evidence="10 11" key="1">
    <citation type="submission" date="2019-12" db="EMBL/GenBank/DDBJ databases">
        <title>Rhizobium genotypes associated with high levels of biological nitrogen fixation by grain legumes in a temperate-maritime cropping system.</title>
        <authorList>
            <person name="Maluk M."/>
            <person name="Francesc Ferrando Molina F."/>
            <person name="Lopez Del Egido L."/>
            <person name="Lafos M."/>
            <person name="Langarica-Fuentes A."/>
            <person name="Gebre Yohannes G."/>
            <person name="Young M.W."/>
            <person name="Martin P."/>
            <person name="Gantlett R."/>
            <person name="Kenicer G."/>
            <person name="Hawes C."/>
            <person name="Begg G.S."/>
            <person name="Quilliam R.S."/>
            <person name="Squire G.R."/>
            <person name="Poole P.S."/>
            <person name="Young P.W."/>
            <person name="Iannetta P.M."/>
            <person name="James E.K."/>
        </authorList>
    </citation>
    <scope>NUCLEOTIDE SEQUENCE [LARGE SCALE GENOMIC DNA]</scope>
    <source>
        <strain evidence="10 11">JHI1118</strain>
    </source>
</reference>
<name>A0A6L9U6L4_9HYPH</name>
<dbReference type="Pfam" id="PF02016">
    <property type="entry name" value="Peptidase_S66"/>
    <property type="match status" value="1"/>
</dbReference>
<dbReference type="Proteomes" id="UP000483035">
    <property type="component" value="Unassembled WGS sequence"/>
</dbReference>
<evidence type="ECO:0000256" key="6">
    <source>
        <dbReference type="PIRSR" id="PIRSR028757-1"/>
    </source>
</evidence>
<dbReference type="InterPro" id="IPR027461">
    <property type="entry name" value="Carboxypeptidase_A_C_sf"/>
</dbReference>
<evidence type="ECO:0000259" key="9">
    <source>
        <dbReference type="Pfam" id="PF17676"/>
    </source>
</evidence>
<dbReference type="CDD" id="cd07025">
    <property type="entry name" value="Peptidase_S66"/>
    <property type="match status" value="1"/>
</dbReference>
<dbReference type="EMBL" id="WUEY01000007">
    <property type="protein sequence ID" value="NEI71523.1"/>
    <property type="molecule type" value="Genomic_DNA"/>
</dbReference>
<keyword evidence="5" id="KW-0720">Serine protease</keyword>
<evidence type="ECO:0000256" key="1">
    <source>
        <dbReference type="ARBA" id="ARBA00010233"/>
    </source>
</evidence>